<feature type="region of interest" description="Disordered" evidence="1">
    <location>
        <begin position="194"/>
        <end position="325"/>
    </location>
</feature>
<feature type="compositionally biased region" description="Polar residues" evidence="1">
    <location>
        <begin position="206"/>
        <end position="219"/>
    </location>
</feature>
<keyword evidence="3" id="KW-1185">Reference proteome</keyword>
<protein>
    <recommendedName>
        <fullName evidence="4">Endonuclease/exonuclease/phosphatase domain-containing protein</fullName>
    </recommendedName>
</protein>
<proteinExistence type="predicted"/>
<dbReference type="Proteomes" id="UP001189429">
    <property type="component" value="Unassembled WGS sequence"/>
</dbReference>
<evidence type="ECO:0000256" key="1">
    <source>
        <dbReference type="SAM" id="MobiDB-lite"/>
    </source>
</evidence>
<comment type="caution">
    <text evidence="2">The sequence shown here is derived from an EMBL/GenBank/DDBJ whole genome shotgun (WGS) entry which is preliminary data.</text>
</comment>
<feature type="region of interest" description="Disordered" evidence="1">
    <location>
        <begin position="580"/>
        <end position="601"/>
    </location>
</feature>
<organism evidence="2 3">
    <name type="scientific">Prorocentrum cordatum</name>
    <dbReference type="NCBI Taxonomy" id="2364126"/>
    <lineage>
        <taxon>Eukaryota</taxon>
        <taxon>Sar</taxon>
        <taxon>Alveolata</taxon>
        <taxon>Dinophyceae</taxon>
        <taxon>Prorocentrales</taxon>
        <taxon>Prorocentraceae</taxon>
        <taxon>Prorocentrum</taxon>
    </lineage>
</organism>
<sequence>MCGGQEFFIANGNSIGTLERVPQHISYTCRAPVVIAQEMQASPRTSPCFTQRMQKQSWRLGISPSTPIGKLGTTIGAAYHWANEGMADRNKAILGSFTAVATASGKYWAVGGDFNRRIRQSCSEFHASRRRTGGCEFCDDYDDGFYIYPRDAGDVGELNIAMGRLEEDDQRLPEIILWTSADLGLVASQESPTVGAEAAWRRRLPTRQTETEGSASPPTFGSPRTLRWKAGGQSWASTCDDSAPRRRAPSGRELNEDAAPRITPKGAFEARGRFRAAAGLGGPTGARARGDAGSPRSSARGERVQRRGKWRAVAGSAGGLMTGPAEGLQAMRGEAERADGHEYAAGHSDLVKRLERVARRAVLWGGRAARTWQRGIVAGSRCAPSCLEMAIAPALGELEAPPSSATTSLQWPRAASAILRGSPARCAARAFEAHLGAPVSRGAGGGAVALASAAAPGKNIAATARTAARTAEWAAREKLRRGRPAPRCCATTSPFMARAIAWQEALADTPLAERLRGACRARAMGAAKCKAPWLRARRPAAALIAAAKAMDWMTKAARTVAVGDAAYDFPYTRSATTPAKPSWGFGTERRPIVDPISKSDLPGPDTYCRGLTSRASTGPSASCTPRRPLRVHPLFKAPGVWS</sequence>
<dbReference type="EMBL" id="CAUYUJ010020615">
    <property type="protein sequence ID" value="CAK0899479.1"/>
    <property type="molecule type" value="Genomic_DNA"/>
</dbReference>
<evidence type="ECO:0000313" key="3">
    <source>
        <dbReference type="Proteomes" id="UP001189429"/>
    </source>
</evidence>
<reference evidence="2" key="1">
    <citation type="submission" date="2023-10" db="EMBL/GenBank/DDBJ databases">
        <authorList>
            <person name="Chen Y."/>
            <person name="Shah S."/>
            <person name="Dougan E. K."/>
            <person name="Thang M."/>
            <person name="Chan C."/>
        </authorList>
    </citation>
    <scope>NUCLEOTIDE SEQUENCE [LARGE SCALE GENOMIC DNA]</scope>
</reference>
<evidence type="ECO:0008006" key="4">
    <source>
        <dbReference type="Google" id="ProtNLM"/>
    </source>
</evidence>
<accession>A0ABN9XMX4</accession>
<evidence type="ECO:0000313" key="2">
    <source>
        <dbReference type="EMBL" id="CAK0899479.1"/>
    </source>
</evidence>
<gene>
    <name evidence="2" type="ORF">PCOR1329_LOCUS76982</name>
</gene>
<name>A0ABN9XMX4_9DINO</name>